<feature type="compositionally biased region" description="Acidic residues" evidence="1">
    <location>
        <begin position="148"/>
        <end position="158"/>
    </location>
</feature>
<dbReference type="AlphaFoldDB" id="A0A8J4E050"/>
<protein>
    <submittedName>
        <fullName evidence="2">Uncharacterized protein</fullName>
    </submittedName>
</protein>
<feature type="region of interest" description="Disordered" evidence="1">
    <location>
        <begin position="1"/>
        <end position="241"/>
    </location>
</feature>
<dbReference type="RefSeq" id="WP_203995324.1">
    <property type="nucleotide sequence ID" value="NZ_BOPG01000025.1"/>
</dbReference>
<feature type="compositionally biased region" description="Basic and acidic residues" evidence="1">
    <location>
        <begin position="13"/>
        <end position="23"/>
    </location>
</feature>
<feature type="compositionally biased region" description="Acidic residues" evidence="1">
    <location>
        <begin position="1"/>
        <end position="12"/>
    </location>
</feature>
<feature type="compositionally biased region" description="Low complexity" evidence="1">
    <location>
        <begin position="131"/>
        <end position="147"/>
    </location>
</feature>
<evidence type="ECO:0000313" key="2">
    <source>
        <dbReference type="EMBL" id="GIJ56619.1"/>
    </source>
</evidence>
<keyword evidence="3" id="KW-1185">Reference proteome</keyword>
<comment type="caution">
    <text evidence="2">The sequence shown here is derived from an EMBL/GenBank/DDBJ whole genome shotgun (WGS) entry which is preliminary data.</text>
</comment>
<accession>A0A8J4E050</accession>
<feature type="compositionally biased region" description="Gly residues" evidence="1">
    <location>
        <begin position="66"/>
        <end position="76"/>
    </location>
</feature>
<feature type="compositionally biased region" description="Low complexity" evidence="1">
    <location>
        <begin position="183"/>
        <end position="206"/>
    </location>
</feature>
<feature type="compositionally biased region" description="Gly residues" evidence="1">
    <location>
        <begin position="39"/>
        <end position="57"/>
    </location>
</feature>
<sequence length="241" mass="23778">MDQDWGDWGGEDGDYHGDSHADAGETANLGDPDEPLASGLGGYGDNDGGFPGEGGEYGGDDAGDPGHLGGQPGGGFLEDDPMGSFDTDGSDGDGHDPVDLGDPGDEPDDTGPHAGPDAFDNGPDVTDDSGADSGADSADPASVVGADPDVDPDADWSPEEFPAQLDFAAPEPVDGYPWSDPSAVAAPGTGGDDPAAAPDGAPPAQDLLDYAGAEGGADPWSALVGSDDPAASSLGRWWSPG</sequence>
<proteinExistence type="predicted"/>
<evidence type="ECO:0000256" key="1">
    <source>
        <dbReference type="SAM" id="MobiDB-lite"/>
    </source>
</evidence>
<organism evidence="2 3">
    <name type="scientific">Virgisporangium aurantiacum</name>
    <dbReference type="NCBI Taxonomy" id="175570"/>
    <lineage>
        <taxon>Bacteria</taxon>
        <taxon>Bacillati</taxon>
        <taxon>Actinomycetota</taxon>
        <taxon>Actinomycetes</taxon>
        <taxon>Micromonosporales</taxon>
        <taxon>Micromonosporaceae</taxon>
        <taxon>Virgisporangium</taxon>
    </lineage>
</organism>
<evidence type="ECO:0000313" key="3">
    <source>
        <dbReference type="Proteomes" id="UP000612585"/>
    </source>
</evidence>
<gene>
    <name evidence="2" type="ORF">Vau01_041350</name>
</gene>
<name>A0A8J4E050_9ACTN</name>
<reference evidence="2" key="1">
    <citation type="submission" date="2021-01" db="EMBL/GenBank/DDBJ databases">
        <title>Whole genome shotgun sequence of Virgisporangium aurantiacum NBRC 16421.</title>
        <authorList>
            <person name="Komaki H."/>
            <person name="Tamura T."/>
        </authorList>
    </citation>
    <scope>NUCLEOTIDE SEQUENCE</scope>
    <source>
        <strain evidence="2">NBRC 16421</strain>
    </source>
</reference>
<dbReference type="Proteomes" id="UP000612585">
    <property type="component" value="Unassembled WGS sequence"/>
</dbReference>
<dbReference type="EMBL" id="BOPG01000025">
    <property type="protein sequence ID" value="GIJ56619.1"/>
    <property type="molecule type" value="Genomic_DNA"/>
</dbReference>